<reference evidence="1 2" key="1">
    <citation type="submission" date="2019-02" db="EMBL/GenBank/DDBJ databases">
        <title>Deep-cultivation of Planctomycetes and their phenomic and genomic characterization uncovers novel biology.</title>
        <authorList>
            <person name="Wiegand S."/>
            <person name="Jogler M."/>
            <person name="Boedeker C."/>
            <person name="Pinto D."/>
            <person name="Vollmers J."/>
            <person name="Rivas-Marin E."/>
            <person name="Kohn T."/>
            <person name="Peeters S.H."/>
            <person name="Heuer A."/>
            <person name="Rast P."/>
            <person name="Oberbeckmann S."/>
            <person name="Bunk B."/>
            <person name="Jeske O."/>
            <person name="Meyerdierks A."/>
            <person name="Storesund J.E."/>
            <person name="Kallscheuer N."/>
            <person name="Luecker S."/>
            <person name="Lage O.M."/>
            <person name="Pohl T."/>
            <person name="Merkel B.J."/>
            <person name="Hornburger P."/>
            <person name="Mueller R.-W."/>
            <person name="Bruemmer F."/>
            <person name="Labrenz M."/>
            <person name="Spormann A.M."/>
            <person name="Op Den Camp H."/>
            <person name="Overmann J."/>
            <person name="Amann R."/>
            <person name="Jetten M.S.M."/>
            <person name="Mascher T."/>
            <person name="Medema M.H."/>
            <person name="Devos D.P."/>
            <person name="Kaster A.-K."/>
            <person name="Ovreas L."/>
            <person name="Rohde M."/>
            <person name="Galperin M.Y."/>
            <person name="Jogler C."/>
        </authorList>
    </citation>
    <scope>NUCLEOTIDE SEQUENCE [LARGE SCALE GENOMIC DNA]</scope>
    <source>
        <strain evidence="1 2">Pla52o</strain>
    </source>
</reference>
<dbReference type="Proteomes" id="UP000316304">
    <property type="component" value="Unassembled WGS sequence"/>
</dbReference>
<gene>
    <name evidence="1" type="ORF">Pla52o_15340</name>
</gene>
<dbReference type="EMBL" id="SJPT01000002">
    <property type="protein sequence ID" value="TWU25236.1"/>
    <property type="molecule type" value="Genomic_DNA"/>
</dbReference>
<evidence type="ECO:0000313" key="1">
    <source>
        <dbReference type="EMBL" id="TWU25236.1"/>
    </source>
</evidence>
<name>A0A5C6CQ70_9BACT</name>
<dbReference type="AlphaFoldDB" id="A0A5C6CQ70"/>
<sequence>MLFEINNNARSVVERWRVEAWRASLPSADGAHVSETTTVTTTKTQRIGALAIRRLHKLDQSFGGNNEKLPPFEVQLTPQGAGYRARNDQLRRS</sequence>
<protein>
    <submittedName>
        <fullName evidence="1">Uncharacterized protein</fullName>
    </submittedName>
</protein>
<organism evidence="1 2">
    <name type="scientific">Novipirellula galeiformis</name>
    <dbReference type="NCBI Taxonomy" id="2528004"/>
    <lineage>
        <taxon>Bacteria</taxon>
        <taxon>Pseudomonadati</taxon>
        <taxon>Planctomycetota</taxon>
        <taxon>Planctomycetia</taxon>
        <taxon>Pirellulales</taxon>
        <taxon>Pirellulaceae</taxon>
        <taxon>Novipirellula</taxon>
    </lineage>
</organism>
<keyword evidence="2" id="KW-1185">Reference proteome</keyword>
<evidence type="ECO:0000313" key="2">
    <source>
        <dbReference type="Proteomes" id="UP000316304"/>
    </source>
</evidence>
<comment type="caution">
    <text evidence="1">The sequence shown here is derived from an EMBL/GenBank/DDBJ whole genome shotgun (WGS) entry which is preliminary data.</text>
</comment>
<accession>A0A5C6CQ70</accession>
<proteinExistence type="predicted"/>